<dbReference type="InterPro" id="IPR038071">
    <property type="entry name" value="UROD/MetE-like_sf"/>
</dbReference>
<dbReference type="Pfam" id="PF01208">
    <property type="entry name" value="URO-D"/>
    <property type="match status" value="1"/>
</dbReference>
<evidence type="ECO:0000259" key="1">
    <source>
        <dbReference type="Pfam" id="PF01208"/>
    </source>
</evidence>
<name>A0A2G6E2Z3_9BACT</name>
<comment type="caution">
    <text evidence="2">The sequence shown here is derived from an EMBL/GenBank/DDBJ whole genome shotgun (WGS) entry which is preliminary data.</text>
</comment>
<gene>
    <name evidence="2" type="ORF">CSB45_11370</name>
</gene>
<dbReference type="PANTHER" id="PTHR47099">
    <property type="entry name" value="METHYLCOBAMIDE:COM METHYLTRANSFERASE MTBA"/>
    <property type="match status" value="1"/>
</dbReference>
<dbReference type="GO" id="GO:0008168">
    <property type="term" value="F:methyltransferase activity"/>
    <property type="evidence" value="ECO:0007669"/>
    <property type="project" value="UniProtKB-KW"/>
</dbReference>
<dbReference type="AlphaFoldDB" id="A0A2G6E2Z3"/>
<dbReference type="InterPro" id="IPR052024">
    <property type="entry name" value="Methanogen_methyltrans"/>
</dbReference>
<sequence length="417" mass="46333">MKAKERITQALEHQEGQVPLDFGGGPNTGIHCRLVEKLREHYGLEQHPVTVLEPYQMLGLVEDDLLDAIGADVVPFWGPGTLFGFENKDWKEWRTPWGQEVLVAGDFNTTVDSNGDTLIYPEGDLSAPPSGRMPVGGDFFDSIIRQETIDDAALNPEDNLEEFVPVSDETVQILKTQAASLQSSTRAVFGNFGGTSIGDIALVPAPFLKYPKGIRDIEEWYISTVSRQDYLHQIFSRQTEIALANLEKIHVVVGEIPDVAYICGTDFGTQSSTFCSPRSYKNLYHPYYKQINDWVHAKTSWKTFKHSCGAVEKFMPLFIESGFDIINPVQCSAVGMDPETLKTRYGKELVFWGGGVDTQKTLPFGTPEEVKAEALSRCKIFAPGGGFVFNAIHNVLPNTPVENFIAMIEAVNEFNGR</sequence>
<dbReference type="GO" id="GO:0004853">
    <property type="term" value="F:uroporphyrinogen decarboxylase activity"/>
    <property type="evidence" value="ECO:0007669"/>
    <property type="project" value="InterPro"/>
</dbReference>
<dbReference type="EMBL" id="PDPS01000034">
    <property type="protein sequence ID" value="PID56445.1"/>
    <property type="molecule type" value="Genomic_DNA"/>
</dbReference>
<organism evidence="2 3">
    <name type="scientific">candidate division KSB3 bacterium</name>
    <dbReference type="NCBI Taxonomy" id="2044937"/>
    <lineage>
        <taxon>Bacteria</taxon>
        <taxon>candidate division KSB3</taxon>
    </lineage>
</organism>
<proteinExistence type="predicted"/>
<reference evidence="2 3" key="1">
    <citation type="submission" date="2017-10" db="EMBL/GenBank/DDBJ databases">
        <title>Novel microbial diversity and functional potential in the marine mammal oral microbiome.</title>
        <authorList>
            <person name="Dudek N.K."/>
            <person name="Sun C.L."/>
            <person name="Burstein D."/>
            <person name="Kantor R.S."/>
            <person name="Aliaga Goltsman D.S."/>
            <person name="Bik E.M."/>
            <person name="Thomas B.C."/>
            <person name="Banfield J.F."/>
            <person name="Relman D.A."/>
        </authorList>
    </citation>
    <scope>NUCLEOTIDE SEQUENCE [LARGE SCALE GENOMIC DNA]</scope>
    <source>
        <strain evidence="2">DOLZORAL124_49_17</strain>
    </source>
</reference>
<dbReference type="PANTHER" id="PTHR47099:SF1">
    <property type="entry name" value="METHYLCOBAMIDE:COM METHYLTRANSFERASE MTBA"/>
    <property type="match status" value="1"/>
</dbReference>
<dbReference type="Gene3D" id="3.20.20.210">
    <property type="match status" value="1"/>
</dbReference>
<dbReference type="InterPro" id="IPR000257">
    <property type="entry name" value="Uroporphyrinogen_deCOase"/>
</dbReference>
<dbReference type="Proteomes" id="UP000229740">
    <property type="component" value="Unassembled WGS sequence"/>
</dbReference>
<accession>A0A2G6E2Z3</accession>
<dbReference type="GO" id="GO:0006779">
    <property type="term" value="P:porphyrin-containing compound biosynthetic process"/>
    <property type="evidence" value="ECO:0007669"/>
    <property type="project" value="InterPro"/>
</dbReference>
<feature type="domain" description="Uroporphyrinogen decarboxylase (URO-D)" evidence="1">
    <location>
        <begin position="215"/>
        <end position="413"/>
    </location>
</feature>
<dbReference type="GO" id="GO:0032259">
    <property type="term" value="P:methylation"/>
    <property type="evidence" value="ECO:0007669"/>
    <property type="project" value="UniProtKB-KW"/>
</dbReference>
<evidence type="ECO:0000313" key="2">
    <source>
        <dbReference type="EMBL" id="PID56445.1"/>
    </source>
</evidence>
<dbReference type="SUPFAM" id="SSF51726">
    <property type="entry name" value="UROD/MetE-like"/>
    <property type="match status" value="1"/>
</dbReference>
<keyword evidence="2" id="KW-0489">Methyltransferase</keyword>
<keyword evidence="2" id="KW-0808">Transferase</keyword>
<protein>
    <submittedName>
        <fullName evidence="2">Methyltransferase</fullName>
    </submittedName>
</protein>
<evidence type="ECO:0000313" key="3">
    <source>
        <dbReference type="Proteomes" id="UP000229740"/>
    </source>
</evidence>